<dbReference type="GO" id="GO:0008233">
    <property type="term" value="F:peptidase activity"/>
    <property type="evidence" value="ECO:0007669"/>
    <property type="project" value="UniProtKB-KW"/>
</dbReference>
<dbReference type="Pfam" id="PF05193">
    <property type="entry name" value="Peptidase_M16_C"/>
    <property type="match status" value="1"/>
</dbReference>
<evidence type="ECO:0000256" key="1">
    <source>
        <dbReference type="SAM" id="SignalP"/>
    </source>
</evidence>
<reference evidence="3 4" key="1">
    <citation type="submission" date="2016-10" db="EMBL/GenBank/DDBJ databases">
        <authorList>
            <person name="de Groot N.N."/>
        </authorList>
    </citation>
    <scope>NUCLEOTIDE SEQUENCE [LARGE SCALE GENOMIC DNA]</scope>
    <source>
        <strain evidence="3 4">ATCC 35022</strain>
    </source>
</reference>
<proteinExistence type="predicted"/>
<dbReference type="AlphaFoldDB" id="A0A1G6C541"/>
<keyword evidence="3" id="KW-0378">Hydrolase</keyword>
<dbReference type="GO" id="GO:0006508">
    <property type="term" value="P:proteolysis"/>
    <property type="evidence" value="ECO:0007669"/>
    <property type="project" value="UniProtKB-KW"/>
</dbReference>
<dbReference type="OrthoDB" id="9811314at2"/>
<evidence type="ECO:0000313" key="4">
    <source>
        <dbReference type="Proteomes" id="UP000199071"/>
    </source>
</evidence>
<sequence length="435" mass="46157">MKLAKAALAIALFFAPALTAGAAHAVNIERVVSPKGIVAWLVQEDAIPLIAMSFAFDGGASQDPADKPGVANLLSGLLDEGAGPLDSKAFQTALDDYSIGLSFDAGRDTFGGSMRTLVENRDEAVRLLKLALTEPRFDPEPVERIRAQILTGLKANEYDPGDVASRALMASLFPDHPYGRPSDGTPETVAAITTDDLRDYFNRIVAKDNLTIAVVGAIDAASLATLLDEVFGDLPVKANRVGIADVTPATGKVIDIPLSIPQTIIQAGGKGMKRDDPDFIAASVAAYILGGGSFSSRLYEEVREKRGLAYSVYLGLVPLDHAGAVFVGTSTRADQADAVVELIEDEIRKFAETGPTEKELADAKDYLIGSYPLRFDTSGGIADQLLAIQLAGLDIDYINQRNDLIAAVTIEDVREAAARLFTGERTIVRVGQPAS</sequence>
<dbReference type="GO" id="GO:0046872">
    <property type="term" value="F:metal ion binding"/>
    <property type="evidence" value="ECO:0007669"/>
    <property type="project" value="InterPro"/>
</dbReference>
<dbReference type="PANTHER" id="PTHR11851:SF224">
    <property type="entry name" value="PROCESSING PROTEASE"/>
    <property type="match status" value="1"/>
</dbReference>
<dbReference type="InterPro" id="IPR050361">
    <property type="entry name" value="MPP/UQCRC_Complex"/>
</dbReference>
<protein>
    <submittedName>
        <fullName evidence="3">Zinc protease</fullName>
    </submittedName>
</protein>
<keyword evidence="3" id="KW-0645">Protease</keyword>
<keyword evidence="1" id="KW-0732">Signal</keyword>
<evidence type="ECO:0000259" key="2">
    <source>
        <dbReference type="Pfam" id="PF05193"/>
    </source>
</evidence>
<feature type="signal peptide" evidence="1">
    <location>
        <begin position="1"/>
        <end position="25"/>
    </location>
</feature>
<dbReference type="EMBL" id="FMXQ01000004">
    <property type="protein sequence ID" value="SDB28015.1"/>
    <property type="molecule type" value="Genomic_DNA"/>
</dbReference>
<evidence type="ECO:0000313" key="3">
    <source>
        <dbReference type="EMBL" id="SDB28015.1"/>
    </source>
</evidence>
<gene>
    <name evidence="3" type="ORF">SAMN02982931_02073</name>
</gene>
<dbReference type="STRING" id="665467.SAMN02982931_02073"/>
<keyword evidence="4" id="KW-1185">Reference proteome</keyword>
<feature type="domain" description="Peptidase M16 C-terminal" evidence="2">
    <location>
        <begin position="192"/>
        <end position="365"/>
    </location>
</feature>
<organism evidence="3 4">
    <name type="scientific">Bauldia litoralis</name>
    <dbReference type="NCBI Taxonomy" id="665467"/>
    <lineage>
        <taxon>Bacteria</taxon>
        <taxon>Pseudomonadati</taxon>
        <taxon>Pseudomonadota</taxon>
        <taxon>Alphaproteobacteria</taxon>
        <taxon>Hyphomicrobiales</taxon>
        <taxon>Kaistiaceae</taxon>
        <taxon>Bauldia</taxon>
    </lineage>
</organism>
<dbReference type="Proteomes" id="UP000199071">
    <property type="component" value="Unassembled WGS sequence"/>
</dbReference>
<dbReference type="PANTHER" id="PTHR11851">
    <property type="entry name" value="METALLOPROTEASE"/>
    <property type="match status" value="1"/>
</dbReference>
<dbReference type="SUPFAM" id="SSF63411">
    <property type="entry name" value="LuxS/MPP-like metallohydrolase"/>
    <property type="match status" value="2"/>
</dbReference>
<name>A0A1G6C541_9HYPH</name>
<accession>A0A1G6C541</accession>
<dbReference type="InterPro" id="IPR011249">
    <property type="entry name" value="Metalloenz_LuxS/M16"/>
</dbReference>
<dbReference type="Gene3D" id="3.30.830.10">
    <property type="entry name" value="Metalloenzyme, LuxS/M16 peptidase-like"/>
    <property type="match status" value="2"/>
</dbReference>
<dbReference type="InterPro" id="IPR007863">
    <property type="entry name" value="Peptidase_M16_C"/>
</dbReference>
<dbReference type="RefSeq" id="WP_090876371.1">
    <property type="nucleotide sequence ID" value="NZ_FMXQ01000004.1"/>
</dbReference>
<feature type="chain" id="PRO_5011517324" evidence="1">
    <location>
        <begin position="26"/>
        <end position="435"/>
    </location>
</feature>